<evidence type="ECO:0008006" key="8">
    <source>
        <dbReference type="Google" id="ProtNLM"/>
    </source>
</evidence>
<evidence type="ECO:0000256" key="1">
    <source>
        <dbReference type="ARBA" id="ARBA00004651"/>
    </source>
</evidence>
<feature type="transmembrane region" description="Helical" evidence="6">
    <location>
        <begin position="216"/>
        <end position="236"/>
    </location>
</feature>
<comment type="caution">
    <text evidence="7">The sequence shown here is derived from an EMBL/GenBank/DDBJ whole genome shotgun (WGS) entry which is preliminary data.</text>
</comment>
<protein>
    <recommendedName>
        <fullName evidence="8">Ni/Fe-hydrogenase cytochrome b subunit</fullName>
    </recommendedName>
</protein>
<keyword evidence="5 6" id="KW-0472">Membrane</keyword>
<evidence type="ECO:0000256" key="2">
    <source>
        <dbReference type="ARBA" id="ARBA00022475"/>
    </source>
</evidence>
<proteinExistence type="predicted"/>
<accession>A0A7C2P4C9</accession>
<feature type="transmembrane region" description="Helical" evidence="6">
    <location>
        <begin position="325"/>
        <end position="346"/>
    </location>
</feature>
<evidence type="ECO:0000256" key="6">
    <source>
        <dbReference type="SAM" id="Phobius"/>
    </source>
</evidence>
<dbReference type="PANTHER" id="PTHR30074:SF4">
    <property type="entry name" value="NI_FE-HYDROGENASE 2 B-TYPE CYTOCHROME SUBUNIT-RELATED"/>
    <property type="match status" value="1"/>
</dbReference>
<sequence>MNERKNLIKFILSELKPKGPIFTPFNIITAPIILVGLIIIAIRFLKGLGVITHSSQELPWGLLIGFNVMTGIPWAGGAFCMAFVVYVMHFEKYKPVVRSAILWGLLSYTFYAGALVIDLGRWWNSLNPFIGNKFGFQSVLWLIAFHFLLYTICAFLEFAPIIAEWLSLEKIRKLLHSIRIPVVILGVTLSTLHQSGIGALTLMAKSKIHPLWWSEYTPVLFFLESIFGGMAMIILIESLMYRTLPHRIPEEIHGNYPSIFIGLAKGCAGTLFAYLTLKLSVFIHVRGWNYIISKIGGWYLVEFIGFGFLPLIILLLGIKRENLGLIRIAALMILIGILMFRLSYIFIAYKWYLPWGEKHFATWMEIWVVVAIILIQIWILRWIVNRMPVYVIEQEE</sequence>
<name>A0A7C2P4C9_UNCW3</name>
<evidence type="ECO:0000313" key="7">
    <source>
        <dbReference type="EMBL" id="HEN27894.1"/>
    </source>
</evidence>
<dbReference type="AlphaFoldDB" id="A0A7C2P4C9"/>
<comment type="subcellular location">
    <subcellularLocation>
        <location evidence="1">Cell membrane</location>
        <topology evidence="1">Multi-pass membrane protein</topology>
    </subcellularLocation>
</comment>
<dbReference type="EMBL" id="DSOL01000131">
    <property type="protein sequence ID" value="HEN27894.1"/>
    <property type="molecule type" value="Genomic_DNA"/>
</dbReference>
<feature type="transmembrane region" description="Helical" evidence="6">
    <location>
        <begin position="100"/>
        <end position="119"/>
    </location>
</feature>
<dbReference type="GO" id="GO:0009061">
    <property type="term" value="P:anaerobic respiration"/>
    <property type="evidence" value="ECO:0007669"/>
    <property type="project" value="TreeGrafter"/>
</dbReference>
<feature type="transmembrane region" description="Helical" evidence="6">
    <location>
        <begin position="297"/>
        <end position="318"/>
    </location>
</feature>
<keyword evidence="4 6" id="KW-1133">Transmembrane helix</keyword>
<gene>
    <name evidence="7" type="ORF">ENQ77_04410</name>
</gene>
<reference evidence="7" key="1">
    <citation type="journal article" date="2020" name="mSystems">
        <title>Genome- and Community-Level Interaction Insights into Carbon Utilization and Element Cycling Functions of Hydrothermarchaeota in Hydrothermal Sediment.</title>
        <authorList>
            <person name="Zhou Z."/>
            <person name="Liu Y."/>
            <person name="Xu W."/>
            <person name="Pan J."/>
            <person name="Luo Z.H."/>
            <person name="Li M."/>
        </authorList>
    </citation>
    <scope>NUCLEOTIDE SEQUENCE [LARGE SCALE GENOMIC DNA]</scope>
    <source>
        <strain evidence="7">SpSt-34</strain>
    </source>
</reference>
<feature type="transmembrane region" description="Helical" evidence="6">
    <location>
        <begin position="180"/>
        <end position="204"/>
    </location>
</feature>
<dbReference type="Gene3D" id="1.20.1630.10">
    <property type="entry name" value="Formate dehydrogenase/DMSO reductase domain"/>
    <property type="match status" value="1"/>
</dbReference>
<feature type="transmembrane region" description="Helical" evidence="6">
    <location>
        <begin position="21"/>
        <end position="42"/>
    </location>
</feature>
<feature type="transmembrane region" description="Helical" evidence="6">
    <location>
        <begin position="366"/>
        <end position="384"/>
    </location>
</feature>
<dbReference type="GO" id="GO:0005886">
    <property type="term" value="C:plasma membrane"/>
    <property type="evidence" value="ECO:0007669"/>
    <property type="project" value="UniProtKB-SubCell"/>
</dbReference>
<evidence type="ECO:0000256" key="4">
    <source>
        <dbReference type="ARBA" id="ARBA00022989"/>
    </source>
</evidence>
<evidence type="ECO:0000256" key="5">
    <source>
        <dbReference type="ARBA" id="ARBA00023136"/>
    </source>
</evidence>
<dbReference type="InterPro" id="IPR051817">
    <property type="entry name" value="FDH_cytochrome_b556_subunit"/>
</dbReference>
<keyword evidence="3 6" id="KW-0812">Transmembrane</keyword>
<organism evidence="7">
    <name type="scientific">candidate division WOR-3 bacterium</name>
    <dbReference type="NCBI Taxonomy" id="2052148"/>
    <lineage>
        <taxon>Bacteria</taxon>
        <taxon>Bacteria division WOR-3</taxon>
    </lineage>
</organism>
<keyword evidence="2" id="KW-1003">Cell membrane</keyword>
<dbReference type="PANTHER" id="PTHR30074">
    <property type="entry name" value="FORMATE DEHYDROGENASE, NITRATE-INDUCIBLE, CYTOCHROME B556 FDN SUBUNIT"/>
    <property type="match status" value="1"/>
</dbReference>
<evidence type="ECO:0000256" key="3">
    <source>
        <dbReference type="ARBA" id="ARBA00022692"/>
    </source>
</evidence>
<feature type="transmembrane region" description="Helical" evidence="6">
    <location>
        <begin position="62"/>
        <end position="88"/>
    </location>
</feature>
<feature type="transmembrane region" description="Helical" evidence="6">
    <location>
        <begin position="256"/>
        <end position="277"/>
    </location>
</feature>
<feature type="transmembrane region" description="Helical" evidence="6">
    <location>
        <begin position="139"/>
        <end position="159"/>
    </location>
</feature>